<dbReference type="GO" id="GO:0003677">
    <property type="term" value="F:DNA binding"/>
    <property type="evidence" value="ECO:0007669"/>
    <property type="project" value="UniProtKB-KW"/>
</dbReference>
<feature type="domain" description="RNA polymerase sigma factor 70 region 4 type 2" evidence="8">
    <location>
        <begin position="133"/>
        <end position="185"/>
    </location>
</feature>
<dbReference type="GO" id="GO:0006352">
    <property type="term" value="P:DNA-templated transcription initiation"/>
    <property type="evidence" value="ECO:0007669"/>
    <property type="project" value="InterPro"/>
</dbReference>
<keyword evidence="3" id="KW-0731">Sigma factor</keyword>
<feature type="compositionally biased region" description="Basic and acidic residues" evidence="6">
    <location>
        <begin position="1"/>
        <end position="10"/>
    </location>
</feature>
<keyword evidence="2" id="KW-0805">Transcription regulation</keyword>
<dbReference type="InterPro" id="IPR013249">
    <property type="entry name" value="RNA_pol_sigma70_r4_t2"/>
</dbReference>
<organism evidence="9 10">
    <name type="scientific">Saccharomonospora piscinae</name>
    <dbReference type="NCBI Taxonomy" id="687388"/>
    <lineage>
        <taxon>Bacteria</taxon>
        <taxon>Bacillati</taxon>
        <taxon>Actinomycetota</taxon>
        <taxon>Actinomycetes</taxon>
        <taxon>Pseudonocardiales</taxon>
        <taxon>Pseudonocardiaceae</taxon>
        <taxon>Saccharomonospora</taxon>
    </lineage>
</organism>
<dbReference type="STRING" id="1962155.B1813_12505"/>
<evidence type="ECO:0000256" key="3">
    <source>
        <dbReference type="ARBA" id="ARBA00023082"/>
    </source>
</evidence>
<evidence type="ECO:0000256" key="6">
    <source>
        <dbReference type="SAM" id="MobiDB-lite"/>
    </source>
</evidence>
<dbReference type="InterPro" id="IPR036388">
    <property type="entry name" value="WH-like_DNA-bd_sf"/>
</dbReference>
<dbReference type="Pfam" id="PF08281">
    <property type="entry name" value="Sigma70_r4_2"/>
    <property type="match status" value="1"/>
</dbReference>
<dbReference type="InterPro" id="IPR007627">
    <property type="entry name" value="RNA_pol_sigma70_r2"/>
</dbReference>
<evidence type="ECO:0000256" key="1">
    <source>
        <dbReference type="ARBA" id="ARBA00010641"/>
    </source>
</evidence>
<keyword evidence="10" id="KW-1185">Reference proteome</keyword>
<dbReference type="InterPro" id="IPR013325">
    <property type="entry name" value="RNA_pol_sigma_r2"/>
</dbReference>
<feature type="region of interest" description="Disordered" evidence="6">
    <location>
        <begin position="1"/>
        <end position="20"/>
    </location>
</feature>
<dbReference type="InterPro" id="IPR013324">
    <property type="entry name" value="RNA_pol_sigma_r3/r4-like"/>
</dbReference>
<dbReference type="Gene3D" id="1.10.1740.10">
    <property type="match status" value="1"/>
</dbReference>
<dbReference type="Proteomes" id="UP000192591">
    <property type="component" value="Unassembled WGS sequence"/>
</dbReference>
<dbReference type="NCBIfam" id="TIGR02937">
    <property type="entry name" value="sigma70-ECF"/>
    <property type="match status" value="1"/>
</dbReference>
<dbReference type="EMBL" id="MWIH01000005">
    <property type="protein sequence ID" value="OQO93246.1"/>
    <property type="molecule type" value="Genomic_DNA"/>
</dbReference>
<keyword evidence="4" id="KW-0238">DNA-binding</keyword>
<evidence type="ECO:0000256" key="5">
    <source>
        <dbReference type="ARBA" id="ARBA00023163"/>
    </source>
</evidence>
<feature type="domain" description="RNA polymerase sigma-70 region 2" evidence="7">
    <location>
        <begin position="31"/>
        <end position="98"/>
    </location>
</feature>
<evidence type="ECO:0000259" key="8">
    <source>
        <dbReference type="Pfam" id="PF08281"/>
    </source>
</evidence>
<dbReference type="GO" id="GO:0016987">
    <property type="term" value="F:sigma factor activity"/>
    <property type="evidence" value="ECO:0007669"/>
    <property type="project" value="UniProtKB-KW"/>
</dbReference>
<dbReference type="PANTHER" id="PTHR43133">
    <property type="entry name" value="RNA POLYMERASE ECF-TYPE SIGMA FACTO"/>
    <property type="match status" value="1"/>
</dbReference>
<sequence>MERLRARDTEAGDDDRPDLAGGDPEVVFARLFDAHAGALRSYLAGRVGAQVADDLVAETFLLALRRRAAYDPGRGPVRAWLFGIATNLVRSHVRQEVRALRATVRAAREDPGAVPERPDVRVAERIDAQRRTRRLATALAGLARADRDILLLSSWADLTPTEIGQALDMPASTVRSRLHRLRSRLRAAVLDAEATQEGVA</sequence>
<evidence type="ECO:0000256" key="4">
    <source>
        <dbReference type="ARBA" id="ARBA00023125"/>
    </source>
</evidence>
<reference evidence="9 10" key="1">
    <citation type="submission" date="2017-02" db="EMBL/GenBank/DDBJ databases">
        <title>Draft genome of Saccharomonospora sp. 154.</title>
        <authorList>
            <person name="Alonso-Carmona G.S."/>
            <person name="De La Haba R."/>
            <person name="Vera-Gargallo B."/>
            <person name="Sandoval-Trujillo A.H."/>
            <person name="Ramirez-Duran N."/>
            <person name="Ventosa A."/>
        </authorList>
    </citation>
    <scope>NUCLEOTIDE SEQUENCE [LARGE SCALE GENOMIC DNA]</scope>
    <source>
        <strain evidence="9 10">LRS4.154</strain>
    </source>
</reference>
<proteinExistence type="inferred from homology"/>
<evidence type="ECO:0000259" key="7">
    <source>
        <dbReference type="Pfam" id="PF04542"/>
    </source>
</evidence>
<evidence type="ECO:0000313" key="10">
    <source>
        <dbReference type="Proteomes" id="UP000192591"/>
    </source>
</evidence>
<dbReference type="PANTHER" id="PTHR43133:SF8">
    <property type="entry name" value="RNA POLYMERASE SIGMA FACTOR HI_1459-RELATED"/>
    <property type="match status" value="1"/>
</dbReference>
<comment type="caution">
    <text evidence="9">The sequence shown here is derived from an EMBL/GenBank/DDBJ whole genome shotgun (WGS) entry which is preliminary data.</text>
</comment>
<dbReference type="Pfam" id="PF04542">
    <property type="entry name" value="Sigma70_r2"/>
    <property type="match status" value="1"/>
</dbReference>
<dbReference type="SUPFAM" id="SSF88946">
    <property type="entry name" value="Sigma2 domain of RNA polymerase sigma factors"/>
    <property type="match status" value="1"/>
</dbReference>
<dbReference type="InterPro" id="IPR014284">
    <property type="entry name" value="RNA_pol_sigma-70_dom"/>
</dbReference>
<evidence type="ECO:0000256" key="2">
    <source>
        <dbReference type="ARBA" id="ARBA00023015"/>
    </source>
</evidence>
<dbReference type="SUPFAM" id="SSF88659">
    <property type="entry name" value="Sigma3 and sigma4 domains of RNA polymerase sigma factors"/>
    <property type="match status" value="1"/>
</dbReference>
<comment type="similarity">
    <text evidence="1">Belongs to the sigma-70 factor family. ECF subfamily.</text>
</comment>
<gene>
    <name evidence="9" type="ORF">B1813_12505</name>
</gene>
<evidence type="ECO:0000313" key="9">
    <source>
        <dbReference type="EMBL" id="OQO93246.1"/>
    </source>
</evidence>
<name>A0A1V9A895_SACPI</name>
<accession>A0A1V9A895</accession>
<dbReference type="InterPro" id="IPR039425">
    <property type="entry name" value="RNA_pol_sigma-70-like"/>
</dbReference>
<protein>
    <submittedName>
        <fullName evidence="9">RNA polymerase subunit sigma-70</fullName>
    </submittedName>
</protein>
<dbReference type="Gene3D" id="1.10.10.10">
    <property type="entry name" value="Winged helix-like DNA-binding domain superfamily/Winged helix DNA-binding domain"/>
    <property type="match status" value="1"/>
</dbReference>
<dbReference type="AlphaFoldDB" id="A0A1V9A895"/>
<keyword evidence="5" id="KW-0804">Transcription</keyword>